<dbReference type="SMART" id="SM00027">
    <property type="entry name" value="EH"/>
    <property type="match status" value="1"/>
</dbReference>
<keyword evidence="16" id="KW-1185">Reference proteome</keyword>
<feature type="compositionally biased region" description="Low complexity" evidence="12">
    <location>
        <begin position="359"/>
        <end position="374"/>
    </location>
</feature>
<feature type="compositionally biased region" description="Basic residues" evidence="12">
    <location>
        <begin position="475"/>
        <end position="489"/>
    </location>
</feature>
<keyword evidence="7" id="KW-0106">Calcium</keyword>
<dbReference type="Gene3D" id="1.10.238.10">
    <property type="entry name" value="EF-hand"/>
    <property type="match status" value="1"/>
</dbReference>
<dbReference type="InterPro" id="IPR011992">
    <property type="entry name" value="EF-hand-dom_pair"/>
</dbReference>
<dbReference type="Proteomes" id="UP001285441">
    <property type="component" value="Unassembled WGS sequence"/>
</dbReference>
<keyword evidence="10" id="KW-0206">Cytoskeleton</keyword>
<feature type="region of interest" description="Disordered" evidence="12">
    <location>
        <begin position="1"/>
        <end position="22"/>
    </location>
</feature>
<feature type="compositionally biased region" description="Basic and acidic residues" evidence="12">
    <location>
        <begin position="256"/>
        <end position="269"/>
    </location>
</feature>
<evidence type="ECO:0000259" key="14">
    <source>
        <dbReference type="PROSITE" id="PS50222"/>
    </source>
</evidence>
<evidence type="ECO:0000256" key="11">
    <source>
        <dbReference type="ARBA" id="ARBA00025194"/>
    </source>
</evidence>
<comment type="caution">
    <text evidence="15">The sequence shown here is derived from an EMBL/GenBank/DDBJ whole genome shotgun (WGS) entry which is preliminary data.</text>
</comment>
<dbReference type="GO" id="GO:0006897">
    <property type="term" value="P:endocytosis"/>
    <property type="evidence" value="ECO:0007669"/>
    <property type="project" value="UniProtKB-KW"/>
</dbReference>
<dbReference type="SUPFAM" id="SSF47473">
    <property type="entry name" value="EF-hand"/>
    <property type="match status" value="1"/>
</dbReference>
<feature type="region of interest" description="Disordered" evidence="12">
    <location>
        <begin position="181"/>
        <end position="203"/>
    </location>
</feature>
<dbReference type="GO" id="GO:0030479">
    <property type="term" value="C:actin cortical patch"/>
    <property type="evidence" value="ECO:0007669"/>
    <property type="project" value="UniProtKB-SubCell"/>
</dbReference>
<dbReference type="GO" id="GO:0005886">
    <property type="term" value="C:plasma membrane"/>
    <property type="evidence" value="ECO:0007669"/>
    <property type="project" value="UniProtKB-SubCell"/>
</dbReference>
<keyword evidence="10" id="KW-0963">Cytoplasm</keyword>
<evidence type="ECO:0000256" key="2">
    <source>
        <dbReference type="ARBA" id="ARBA00004134"/>
    </source>
</evidence>
<reference evidence="15" key="2">
    <citation type="submission" date="2023-06" db="EMBL/GenBank/DDBJ databases">
        <authorList>
            <consortium name="Lawrence Berkeley National Laboratory"/>
            <person name="Haridas S."/>
            <person name="Hensen N."/>
            <person name="Bonometti L."/>
            <person name="Westerberg I."/>
            <person name="Brannstrom I.O."/>
            <person name="Guillou S."/>
            <person name="Cros-Aarteil S."/>
            <person name="Calhoun S."/>
            <person name="Kuo A."/>
            <person name="Mondo S."/>
            <person name="Pangilinan J."/>
            <person name="Riley R."/>
            <person name="LaButti K."/>
            <person name="Andreopoulos B."/>
            <person name="Lipzen A."/>
            <person name="Chen C."/>
            <person name="Yanf M."/>
            <person name="Daum C."/>
            <person name="Ng V."/>
            <person name="Clum A."/>
            <person name="Steindorff A."/>
            <person name="Ohm R."/>
            <person name="Martin F."/>
            <person name="Silar P."/>
            <person name="Natvig D."/>
            <person name="Lalanne C."/>
            <person name="Gautier V."/>
            <person name="Ament-velasquez S.L."/>
            <person name="Kruys A."/>
            <person name="Hutchinson M.I."/>
            <person name="Powell A.J."/>
            <person name="Barry K."/>
            <person name="Miller A.N."/>
            <person name="Grigoriev I.V."/>
            <person name="Debuchy R."/>
            <person name="Gladieux P."/>
            <person name="Thoren M.H."/>
            <person name="Johannesson H."/>
        </authorList>
    </citation>
    <scope>NUCLEOTIDE SEQUENCE</scope>
    <source>
        <strain evidence="15">CBS 232.78</strain>
    </source>
</reference>
<accession>A0AAE0KGJ2</accession>
<dbReference type="CDD" id="cd00052">
    <property type="entry name" value="EH"/>
    <property type="match status" value="1"/>
</dbReference>
<evidence type="ECO:0000256" key="9">
    <source>
        <dbReference type="ARBA" id="ARBA00023203"/>
    </source>
</evidence>
<keyword evidence="9" id="KW-0009">Actin-binding</keyword>
<dbReference type="AlphaFoldDB" id="A0AAE0KGJ2"/>
<evidence type="ECO:0000256" key="12">
    <source>
        <dbReference type="SAM" id="MobiDB-lite"/>
    </source>
</evidence>
<comment type="subunit">
    <text evidence="4">Component of the PAN1 actin cytoskeleton-regulatory complex.</text>
</comment>
<dbReference type="PROSITE" id="PS50222">
    <property type="entry name" value="EF_HAND_2"/>
    <property type="match status" value="1"/>
</dbReference>
<reference evidence="15" key="1">
    <citation type="journal article" date="2023" name="Mol. Phylogenet. Evol.">
        <title>Genome-scale phylogeny and comparative genomics of the fungal order Sordariales.</title>
        <authorList>
            <person name="Hensen N."/>
            <person name="Bonometti L."/>
            <person name="Westerberg I."/>
            <person name="Brannstrom I.O."/>
            <person name="Guillou S."/>
            <person name="Cros-Aarteil S."/>
            <person name="Calhoun S."/>
            <person name="Haridas S."/>
            <person name="Kuo A."/>
            <person name="Mondo S."/>
            <person name="Pangilinan J."/>
            <person name="Riley R."/>
            <person name="LaButti K."/>
            <person name="Andreopoulos B."/>
            <person name="Lipzen A."/>
            <person name="Chen C."/>
            <person name="Yan M."/>
            <person name="Daum C."/>
            <person name="Ng V."/>
            <person name="Clum A."/>
            <person name="Steindorff A."/>
            <person name="Ohm R.A."/>
            <person name="Martin F."/>
            <person name="Silar P."/>
            <person name="Natvig D.O."/>
            <person name="Lalanne C."/>
            <person name="Gautier V."/>
            <person name="Ament-Velasquez S.L."/>
            <person name="Kruys A."/>
            <person name="Hutchinson M.I."/>
            <person name="Powell A.J."/>
            <person name="Barry K."/>
            <person name="Miller A.N."/>
            <person name="Grigoriev I.V."/>
            <person name="Debuchy R."/>
            <person name="Gladieux P."/>
            <person name="Hiltunen Thoren M."/>
            <person name="Johannesson H."/>
        </authorList>
    </citation>
    <scope>NUCLEOTIDE SEQUENCE</scope>
    <source>
        <strain evidence="15">CBS 232.78</strain>
    </source>
</reference>
<name>A0AAE0KGJ2_9PEZI</name>
<keyword evidence="5" id="KW-0254">Endocytosis</keyword>
<organism evidence="15 16">
    <name type="scientific">Podospora didyma</name>
    <dbReference type="NCBI Taxonomy" id="330526"/>
    <lineage>
        <taxon>Eukaryota</taxon>
        <taxon>Fungi</taxon>
        <taxon>Dikarya</taxon>
        <taxon>Ascomycota</taxon>
        <taxon>Pezizomycotina</taxon>
        <taxon>Sordariomycetes</taxon>
        <taxon>Sordariomycetidae</taxon>
        <taxon>Sordariales</taxon>
        <taxon>Podosporaceae</taxon>
        <taxon>Podospora</taxon>
    </lineage>
</organism>
<feature type="domain" description="EF-hand" evidence="14">
    <location>
        <begin position="676"/>
        <end position="711"/>
    </location>
</feature>
<feature type="compositionally biased region" description="Polar residues" evidence="12">
    <location>
        <begin position="187"/>
        <end position="203"/>
    </location>
</feature>
<dbReference type="Pfam" id="PF12763">
    <property type="entry name" value="EH"/>
    <property type="match status" value="1"/>
</dbReference>
<feature type="region of interest" description="Disordered" evidence="12">
    <location>
        <begin position="221"/>
        <end position="446"/>
    </location>
</feature>
<dbReference type="PROSITE" id="PS50031">
    <property type="entry name" value="EH"/>
    <property type="match status" value="1"/>
</dbReference>
<evidence type="ECO:0000256" key="4">
    <source>
        <dbReference type="ARBA" id="ARBA00011159"/>
    </source>
</evidence>
<evidence type="ECO:0000256" key="7">
    <source>
        <dbReference type="ARBA" id="ARBA00022837"/>
    </source>
</evidence>
<evidence type="ECO:0000313" key="16">
    <source>
        <dbReference type="Proteomes" id="UP001285441"/>
    </source>
</evidence>
<dbReference type="PROSITE" id="PS00018">
    <property type="entry name" value="EF_HAND_1"/>
    <property type="match status" value="1"/>
</dbReference>
<feature type="region of interest" description="Disordered" evidence="12">
    <location>
        <begin position="35"/>
        <end position="106"/>
    </location>
</feature>
<feature type="compositionally biased region" description="Basic residues" evidence="12">
    <location>
        <begin position="553"/>
        <end position="578"/>
    </location>
</feature>
<gene>
    <name evidence="15" type="ORF">B0H63DRAFT_278353</name>
</gene>
<dbReference type="GO" id="GO:0010008">
    <property type="term" value="C:endosome membrane"/>
    <property type="evidence" value="ECO:0007669"/>
    <property type="project" value="UniProtKB-SubCell"/>
</dbReference>
<feature type="compositionally biased region" description="Gly residues" evidence="12">
    <location>
        <begin position="135"/>
        <end position="144"/>
    </location>
</feature>
<comment type="function">
    <text evidence="11">Component of the PAN1 actin cytoskeleton-regulatory complex required for the internalization of endosomes during actin-coupled endocytosis. The complex links the site of endocytosis to the cell membrane-associated actin cytoskeleton. Mediates uptake of external molecules and vacuolar degradation of plasma membrane proteins. Plays a role in the proper organization of the cell membrane-associated actin cytoskeleton and promotes its destabilization.</text>
</comment>
<sequence length="765" mass="81459">MQASGTPTQRSQPRPPATSSNAALAAALKGATLAFQNNNNNNNNNPRLLDAVGGGRGLDNEALSAATHAAEGNANRQDLGRHGTGGSSQEPGSYSSKKDSEHSNHSLHSLAAPRLSQQHLTPLGTGASAGSRPGPNGGGGGGGKQTSFIAATLAASRSGSPNPNPAAAFAQAPLTATQLHSRVTRRPSLSASQFGPTLNLTDTASIQPTNSLISLFESKTDDVDPVKRREPASLPEPYAGVRPPAHASYQIQTPDSKSDSRESNIHDQIRASSQPLEPINGPGLRTGRRLSTPSPSPPHPARRAVADLVSPQPRRVIKTPQLDPPAPPARASSLAKQNMGAMPRQAPEDEGETTARRPSLSSDSSDDTFVSASSTQSPRAVSPVRDWERPGPSPKASNSPSRASPPKGLQLPPRPSFQDDSSPALPSTTRAAAGTPGTPSQGLALDSLTDAIMASTLASARLSTVPAPPPPVPPPRRHGRSHGHAHGHHQSPSPLHAVPQQRTADSWLGSHRTGGSSKSPGGSRQPVSAPRTGMLQTLRAPPTSLSDDEETRRHMHRHRKKALGGHKKHSHHEGSRRRWRDEVSARERRRYEAVWASNRGLFLKPGFAFQHPDTWRQGGPRPGPASLQPQQQQQPQEDADGDHRPSQTDLSRAWDGLEAELVVNVVVRDIWSRSRLPADELAEVWDLVDRSGSGALTKQEFVVGMWLIDQRLRGRKIPARVTQSVWESARGGAQIPTLLIEKQQHKVLPKGGGARGRAGRLNSLY</sequence>
<keyword evidence="8" id="KW-0175">Coiled coil</keyword>
<feature type="compositionally biased region" description="Polar residues" evidence="12">
    <location>
        <begin position="513"/>
        <end position="526"/>
    </location>
</feature>
<evidence type="ECO:0000313" key="15">
    <source>
        <dbReference type="EMBL" id="KAK3375395.1"/>
    </source>
</evidence>
<dbReference type="GO" id="GO:0005509">
    <property type="term" value="F:calcium ion binding"/>
    <property type="evidence" value="ECO:0007669"/>
    <property type="project" value="InterPro"/>
</dbReference>
<dbReference type="InterPro" id="IPR000261">
    <property type="entry name" value="EH_dom"/>
</dbReference>
<dbReference type="InterPro" id="IPR002048">
    <property type="entry name" value="EF_hand_dom"/>
</dbReference>
<evidence type="ECO:0000256" key="6">
    <source>
        <dbReference type="ARBA" id="ARBA00022753"/>
    </source>
</evidence>
<feature type="region of interest" description="Disordered" evidence="12">
    <location>
        <begin position="610"/>
        <end position="649"/>
    </location>
</feature>
<comment type="subcellular location">
    <subcellularLocation>
        <location evidence="3">Cell membrane</location>
        <topology evidence="3">Peripheral membrane protein</topology>
        <orientation evidence="3">Cytoplasmic side</orientation>
    </subcellularLocation>
    <subcellularLocation>
        <location evidence="2">Cytoplasm</location>
        <location evidence="2">Cytoskeleton</location>
        <location evidence="2">Actin patch</location>
    </subcellularLocation>
    <subcellularLocation>
        <location evidence="1">Endosome membrane</location>
        <topology evidence="1">Peripheral membrane protein</topology>
        <orientation evidence="1">Cytoplasmic side</orientation>
    </subcellularLocation>
</comment>
<evidence type="ECO:0000256" key="5">
    <source>
        <dbReference type="ARBA" id="ARBA00022583"/>
    </source>
</evidence>
<evidence type="ECO:0000256" key="3">
    <source>
        <dbReference type="ARBA" id="ARBA00004413"/>
    </source>
</evidence>
<evidence type="ECO:0000256" key="1">
    <source>
        <dbReference type="ARBA" id="ARBA00004125"/>
    </source>
</evidence>
<feature type="compositionally biased region" description="Polar residues" evidence="12">
    <location>
        <begin position="1"/>
        <end position="21"/>
    </location>
</feature>
<feature type="compositionally biased region" description="Low complexity" evidence="12">
    <location>
        <begin position="426"/>
        <end position="440"/>
    </location>
</feature>
<dbReference type="EMBL" id="JAULSW010000007">
    <property type="protein sequence ID" value="KAK3375395.1"/>
    <property type="molecule type" value="Genomic_DNA"/>
</dbReference>
<feature type="compositionally biased region" description="Low complexity" evidence="12">
    <location>
        <begin position="35"/>
        <end position="45"/>
    </location>
</feature>
<feature type="domain" description="EH" evidence="13">
    <location>
        <begin position="668"/>
        <end position="732"/>
    </location>
</feature>
<dbReference type="InterPro" id="IPR018247">
    <property type="entry name" value="EF_Hand_1_Ca_BS"/>
</dbReference>
<proteinExistence type="predicted"/>
<evidence type="ECO:0000256" key="10">
    <source>
        <dbReference type="ARBA" id="ARBA00023212"/>
    </source>
</evidence>
<feature type="compositionally biased region" description="Basic and acidic residues" evidence="12">
    <location>
        <begin position="221"/>
        <end position="231"/>
    </location>
</feature>
<keyword evidence="6" id="KW-0967">Endosome</keyword>
<evidence type="ECO:0000256" key="8">
    <source>
        <dbReference type="ARBA" id="ARBA00023054"/>
    </source>
</evidence>
<protein>
    <recommendedName>
        <fullName evidence="17">EH domain-containing protein</fullName>
    </recommendedName>
</protein>
<feature type="region of interest" description="Disordered" evidence="12">
    <location>
        <begin position="461"/>
        <end position="583"/>
    </location>
</feature>
<evidence type="ECO:0000259" key="13">
    <source>
        <dbReference type="PROSITE" id="PS50031"/>
    </source>
</evidence>
<feature type="region of interest" description="Disordered" evidence="12">
    <location>
        <begin position="120"/>
        <end position="146"/>
    </location>
</feature>
<evidence type="ECO:0008006" key="17">
    <source>
        <dbReference type="Google" id="ProtNLM"/>
    </source>
</evidence>
<dbReference type="GO" id="GO:0003779">
    <property type="term" value="F:actin binding"/>
    <property type="evidence" value="ECO:0007669"/>
    <property type="project" value="UniProtKB-KW"/>
</dbReference>